<evidence type="ECO:0008006" key="8">
    <source>
        <dbReference type="Google" id="ProtNLM"/>
    </source>
</evidence>
<dbReference type="GO" id="GO:0015288">
    <property type="term" value="F:porin activity"/>
    <property type="evidence" value="ECO:0007669"/>
    <property type="project" value="TreeGrafter"/>
</dbReference>
<dbReference type="SUPFAM" id="SSF56954">
    <property type="entry name" value="Outer membrane efflux proteins (OEP)"/>
    <property type="match status" value="1"/>
</dbReference>
<gene>
    <name evidence="7" type="ORF">METZ01_LOCUS152738</name>
</gene>
<proteinExistence type="predicted"/>
<keyword evidence="6" id="KW-0998">Cell outer membrane</keyword>
<dbReference type="Gene3D" id="1.20.1600.10">
    <property type="entry name" value="Outer membrane efflux proteins (OEP)"/>
    <property type="match status" value="1"/>
</dbReference>
<dbReference type="AlphaFoldDB" id="A0A382AEU4"/>
<feature type="non-terminal residue" evidence="7">
    <location>
        <position position="1"/>
    </location>
</feature>
<dbReference type="InterPro" id="IPR003423">
    <property type="entry name" value="OMP_efflux"/>
</dbReference>
<reference evidence="7" key="1">
    <citation type="submission" date="2018-05" db="EMBL/GenBank/DDBJ databases">
        <authorList>
            <person name="Lanie J.A."/>
            <person name="Ng W.-L."/>
            <person name="Kazmierczak K.M."/>
            <person name="Andrzejewski T.M."/>
            <person name="Davidsen T.M."/>
            <person name="Wayne K.J."/>
            <person name="Tettelin H."/>
            <person name="Glass J.I."/>
            <person name="Rusch D."/>
            <person name="Podicherti R."/>
            <person name="Tsui H.-C.T."/>
            <person name="Winkler M.E."/>
        </authorList>
    </citation>
    <scope>NUCLEOTIDE SEQUENCE</scope>
</reference>
<evidence type="ECO:0000313" key="7">
    <source>
        <dbReference type="EMBL" id="SVA99884.1"/>
    </source>
</evidence>
<evidence type="ECO:0000256" key="1">
    <source>
        <dbReference type="ARBA" id="ARBA00004442"/>
    </source>
</evidence>
<evidence type="ECO:0000256" key="2">
    <source>
        <dbReference type="ARBA" id="ARBA00022448"/>
    </source>
</evidence>
<keyword evidence="5" id="KW-0472">Membrane</keyword>
<organism evidence="7">
    <name type="scientific">marine metagenome</name>
    <dbReference type="NCBI Taxonomy" id="408172"/>
    <lineage>
        <taxon>unclassified sequences</taxon>
        <taxon>metagenomes</taxon>
        <taxon>ecological metagenomes</taxon>
    </lineage>
</organism>
<evidence type="ECO:0000256" key="6">
    <source>
        <dbReference type="ARBA" id="ARBA00023237"/>
    </source>
</evidence>
<keyword evidence="4" id="KW-0812">Transmembrane</keyword>
<dbReference type="PANTHER" id="PTHR30026:SF20">
    <property type="entry name" value="OUTER MEMBRANE PROTEIN TOLC"/>
    <property type="match status" value="1"/>
</dbReference>
<dbReference type="GO" id="GO:0015562">
    <property type="term" value="F:efflux transmembrane transporter activity"/>
    <property type="evidence" value="ECO:0007669"/>
    <property type="project" value="InterPro"/>
</dbReference>
<accession>A0A382AEU4</accession>
<evidence type="ECO:0000256" key="3">
    <source>
        <dbReference type="ARBA" id="ARBA00022452"/>
    </source>
</evidence>
<dbReference type="Pfam" id="PF02321">
    <property type="entry name" value="OEP"/>
    <property type="match status" value="2"/>
</dbReference>
<protein>
    <recommendedName>
        <fullName evidence="8">TolC family protein</fullName>
    </recommendedName>
</protein>
<dbReference type="InterPro" id="IPR051906">
    <property type="entry name" value="TolC-like"/>
</dbReference>
<comment type="subcellular location">
    <subcellularLocation>
        <location evidence="1">Cell outer membrane</location>
    </subcellularLocation>
</comment>
<dbReference type="GO" id="GO:1990281">
    <property type="term" value="C:efflux pump complex"/>
    <property type="evidence" value="ECO:0007669"/>
    <property type="project" value="TreeGrafter"/>
</dbReference>
<dbReference type="GO" id="GO:0009279">
    <property type="term" value="C:cell outer membrane"/>
    <property type="evidence" value="ECO:0007669"/>
    <property type="project" value="UniProtKB-SubCell"/>
</dbReference>
<name>A0A382AEU4_9ZZZZ</name>
<sequence length="423" mass="48535">EEWNQVDEELKTWMRLYELLPGLILKNEKIKSAELDYEAAVELLKKSYSAYYPQVTITYGSNWEDDRTPSKSNTVGVDSIKNDGKHGIQKSITITQMIWDFGRTNSLIDIERTKAQQTYYHLELAKEDLVMEAISAWLTLTKTYNVHEANKKIEANALKTLSMTIEKVKKGEASKLEQLQIEQQYRTFQTLTMTSRLAVDSAKQRFQNVWRFKPLDVANMPIPIADLLGLIPHSGASVRSNTTLKIANADIEIALGQLRYDDAEFRPRIDGKISYTEKEGELGGAYNEQKEEWRADITLSWKIFGGFSNVHQKRSDMAKLGSAELRYDDVVRIINEQFNNAWNNYVLVEKNLETLKRTVEINKEMYALTLEDFKAGNSPIMAVFGMKTSYIMSEVAYQNAQIDLLVARYQLHKVLGLVDPLFK</sequence>
<keyword evidence="3" id="KW-1134">Transmembrane beta strand</keyword>
<dbReference type="EMBL" id="UINC01025037">
    <property type="protein sequence ID" value="SVA99884.1"/>
    <property type="molecule type" value="Genomic_DNA"/>
</dbReference>
<evidence type="ECO:0000256" key="5">
    <source>
        <dbReference type="ARBA" id="ARBA00023136"/>
    </source>
</evidence>
<dbReference type="PANTHER" id="PTHR30026">
    <property type="entry name" value="OUTER MEMBRANE PROTEIN TOLC"/>
    <property type="match status" value="1"/>
</dbReference>
<evidence type="ECO:0000256" key="4">
    <source>
        <dbReference type="ARBA" id="ARBA00022692"/>
    </source>
</evidence>
<keyword evidence="2" id="KW-0813">Transport</keyword>